<dbReference type="OrthoDB" id="5329450at2"/>
<dbReference type="Pfam" id="PF03600">
    <property type="entry name" value="CitMHS"/>
    <property type="match status" value="1"/>
</dbReference>
<protein>
    <submittedName>
        <fullName evidence="8">Citrate transporter</fullName>
    </submittedName>
</protein>
<comment type="caution">
    <text evidence="8">The sequence shown here is derived from an EMBL/GenBank/DDBJ whole genome shotgun (WGS) entry which is preliminary data.</text>
</comment>
<evidence type="ECO:0000256" key="5">
    <source>
        <dbReference type="ARBA" id="ARBA00023136"/>
    </source>
</evidence>
<dbReference type="Proteomes" id="UP000306918">
    <property type="component" value="Unassembled WGS sequence"/>
</dbReference>
<feature type="transmembrane region" description="Helical" evidence="6">
    <location>
        <begin position="379"/>
        <end position="398"/>
    </location>
</feature>
<evidence type="ECO:0000256" key="6">
    <source>
        <dbReference type="SAM" id="Phobius"/>
    </source>
</evidence>
<keyword evidence="3 6" id="KW-0812">Transmembrane</keyword>
<evidence type="ECO:0000256" key="2">
    <source>
        <dbReference type="ARBA" id="ARBA00022448"/>
    </source>
</evidence>
<dbReference type="NCBIfam" id="TIGR00784">
    <property type="entry name" value="citMHS"/>
    <property type="match status" value="1"/>
</dbReference>
<dbReference type="InterPro" id="IPR014738">
    <property type="entry name" value="Citrate_transporter"/>
</dbReference>
<feature type="transmembrane region" description="Helical" evidence="6">
    <location>
        <begin position="410"/>
        <end position="430"/>
    </location>
</feature>
<organism evidence="8 9">
    <name type="scientific">Niastella caeni</name>
    <dbReference type="NCBI Taxonomy" id="2569763"/>
    <lineage>
        <taxon>Bacteria</taxon>
        <taxon>Pseudomonadati</taxon>
        <taxon>Bacteroidota</taxon>
        <taxon>Chitinophagia</taxon>
        <taxon>Chitinophagales</taxon>
        <taxon>Chitinophagaceae</taxon>
        <taxon>Niastella</taxon>
    </lineage>
</organism>
<feature type="transmembrane region" description="Helical" evidence="6">
    <location>
        <begin position="253"/>
        <end position="271"/>
    </location>
</feature>
<proteinExistence type="predicted"/>
<evidence type="ECO:0000313" key="8">
    <source>
        <dbReference type="EMBL" id="THU40321.1"/>
    </source>
</evidence>
<keyword evidence="4 6" id="KW-1133">Transmembrane helix</keyword>
<feature type="transmembrane region" description="Helical" evidence="6">
    <location>
        <begin position="55"/>
        <end position="79"/>
    </location>
</feature>
<gene>
    <name evidence="8" type="ORF">FAM09_10665</name>
</gene>
<dbReference type="EMBL" id="STFF01000002">
    <property type="protein sequence ID" value="THU40321.1"/>
    <property type="molecule type" value="Genomic_DNA"/>
</dbReference>
<dbReference type="AlphaFoldDB" id="A0A4S8HYC9"/>
<sequence>MLAILGFTMVITFMYLIMSGKLYALTALILIPILFALIGGFGTTIGPMMLNGVKAIAPTGIMLIFAILYFSIITDAGLFDPLIKRILHLVKGDPLKVTIGTAVLALCVSLDGDGATTYIIVVTAMLPLYKKLGIDPLILTAMCMLAGGIMNILPWGGPTARTITSLNLEPAQVFTPLIPVMIFGALWVLFVAWHLGKKERKRLGIIDLKHQQSIENSIGTENKNTSRPQLLWVNLILTILLMISLVMNILPLAVLFMIAFCLALIINYPKLTEQRERISKHAANALSVASMVFAAGIFTGILTGTKMVDAMAGSLVALVPHSLGPNFPLITGLTSMPFTFFMNNDSYYFGILPVLSKAAASFDISSAEMARASLLGQPVHLLSPLVPSTYLLTGMAGVDFGRHQRFTLKWAIGTVLVMLLFCILTGSVVVRM</sequence>
<feature type="transmembrane region" description="Helical" evidence="6">
    <location>
        <begin position="283"/>
        <end position="302"/>
    </location>
</feature>
<dbReference type="InterPro" id="IPR004680">
    <property type="entry name" value="Cit_transptr-like_dom"/>
</dbReference>
<evidence type="ECO:0000259" key="7">
    <source>
        <dbReference type="Pfam" id="PF03600"/>
    </source>
</evidence>
<keyword evidence="2" id="KW-0813">Transport</keyword>
<dbReference type="RefSeq" id="WP_136577074.1">
    <property type="nucleotide sequence ID" value="NZ_STFF01000002.1"/>
</dbReference>
<name>A0A4S8HYC9_9BACT</name>
<feature type="domain" description="Citrate transporter-like" evidence="7">
    <location>
        <begin position="14"/>
        <end position="376"/>
    </location>
</feature>
<dbReference type="GO" id="GO:0015137">
    <property type="term" value="F:citrate transmembrane transporter activity"/>
    <property type="evidence" value="ECO:0007669"/>
    <property type="project" value="InterPro"/>
</dbReference>
<comment type="subcellular location">
    <subcellularLocation>
        <location evidence="1">Membrane</location>
        <topology evidence="1">Multi-pass membrane protein</topology>
    </subcellularLocation>
</comment>
<evidence type="ECO:0000256" key="4">
    <source>
        <dbReference type="ARBA" id="ARBA00022989"/>
    </source>
</evidence>
<feature type="transmembrane region" description="Helical" evidence="6">
    <location>
        <begin position="177"/>
        <end position="196"/>
    </location>
</feature>
<evidence type="ECO:0000256" key="1">
    <source>
        <dbReference type="ARBA" id="ARBA00004141"/>
    </source>
</evidence>
<evidence type="ECO:0000313" key="9">
    <source>
        <dbReference type="Proteomes" id="UP000306918"/>
    </source>
</evidence>
<feature type="transmembrane region" description="Helical" evidence="6">
    <location>
        <begin position="137"/>
        <end position="157"/>
    </location>
</feature>
<keyword evidence="5 6" id="KW-0472">Membrane</keyword>
<feature type="transmembrane region" description="Helical" evidence="6">
    <location>
        <begin position="230"/>
        <end position="247"/>
    </location>
</feature>
<evidence type="ECO:0000256" key="3">
    <source>
        <dbReference type="ARBA" id="ARBA00022692"/>
    </source>
</evidence>
<feature type="transmembrane region" description="Helical" evidence="6">
    <location>
        <begin position="99"/>
        <end position="125"/>
    </location>
</feature>
<keyword evidence="9" id="KW-1185">Reference proteome</keyword>
<dbReference type="GO" id="GO:0016020">
    <property type="term" value="C:membrane"/>
    <property type="evidence" value="ECO:0007669"/>
    <property type="project" value="UniProtKB-SubCell"/>
</dbReference>
<feature type="transmembrane region" description="Helical" evidence="6">
    <location>
        <begin position="22"/>
        <end position="43"/>
    </location>
</feature>
<reference evidence="8 9" key="1">
    <citation type="submission" date="2019-04" db="EMBL/GenBank/DDBJ databases">
        <title>Niastella caeni sp. nov., isolated from activated sludge.</title>
        <authorList>
            <person name="Sheng M."/>
        </authorList>
    </citation>
    <scope>NUCLEOTIDE SEQUENCE [LARGE SCALE GENOMIC DNA]</scope>
    <source>
        <strain evidence="8 9">HX-2-15</strain>
    </source>
</reference>
<accession>A0A4S8HYC9</accession>